<keyword evidence="7 8" id="KW-0472">Membrane</keyword>
<sequence>MSVFPVVCQENNAFPLGVGSAADGRRRLYLAVAATYAVTLSTGLTCGYSSPALPDIRRTLNITEDDAAWFGSLVLPGGIIVGLLSGQLLGLIGRRGTLISAAAWFTSGWLCLAFGYSTPLLLAGRFLTGGGMAAASLASTVFVSEVAPANLRGLLNTGCNFSLSLGLLLIYVLGKWLVYNWLAAACLVPALISGAAFLFYVRESPQWLLQKGRRKEAIAAMQFYRGPRIENEFGALETASANVPGLSLADVGQPYIYKPFLCSLLPLFMQQASAINILIFYSQDVFEQAGASMAPEDCTMIVGGVLTTIFLVATLLADRAGRKLLFVISSAVAVAGLVALGLCFHYKEVHGQEFLANYGWLPLLSIAVYFTGYSLGLGPLPFVFVGELIPLRAKGIASGLCTASLYTFGFLATHWYTDLQHALGTAGTYWMYASILAVAFVFFVLFVPETKGKSLEEIEQLFGTVANPTQLDKIDEVQTCHL</sequence>
<accession>A0A9J6G0R9</accession>
<feature type="domain" description="Major facilitator superfamily (MFS) profile" evidence="9">
    <location>
        <begin position="27"/>
        <end position="451"/>
    </location>
</feature>
<keyword evidence="4" id="KW-0762">Sugar transport</keyword>
<comment type="subcellular location">
    <subcellularLocation>
        <location evidence="1">Cell membrane</location>
        <topology evidence="1">Multi-pass membrane protein</topology>
    </subcellularLocation>
</comment>
<feature type="transmembrane region" description="Helical" evidence="8">
    <location>
        <begin position="300"/>
        <end position="317"/>
    </location>
</feature>
<keyword evidence="6 8" id="KW-1133">Transmembrane helix</keyword>
<dbReference type="InterPro" id="IPR036259">
    <property type="entry name" value="MFS_trans_sf"/>
</dbReference>
<keyword evidence="2" id="KW-0813">Transport</keyword>
<dbReference type="PROSITE" id="PS50850">
    <property type="entry name" value="MFS"/>
    <property type="match status" value="1"/>
</dbReference>
<evidence type="ECO:0000256" key="1">
    <source>
        <dbReference type="ARBA" id="ARBA00004651"/>
    </source>
</evidence>
<dbReference type="PANTHER" id="PTHR48021">
    <property type="match status" value="1"/>
</dbReference>
<feature type="transmembrane region" description="Helical" evidence="8">
    <location>
        <begin position="28"/>
        <end position="50"/>
    </location>
</feature>
<proteinExistence type="predicted"/>
<dbReference type="SUPFAM" id="SSF103473">
    <property type="entry name" value="MFS general substrate transporter"/>
    <property type="match status" value="1"/>
</dbReference>
<feature type="transmembrane region" description="Helical" evidence="8">
    <location>
        <begin position="429"/>
        <end position="447"/>
    </location>
</feature>
<keyword evidence="11" id="KW-1185">Reference proteome</keyword>
<dbReference type="Pfam" id="PF00083">
    <property type="entry name" value="Sugar_tr"/>
    <property type="match status" value="1"/>
</dbReference>
<dbReference type="InterPro" id="IPR003663">
    <property type="entry name" value="Sugar/inositol_transpt"/>
</dbReference>
<evidence type="ECO:0000256" key="7">
    <source>
        <dbReference type="ARBA" id="ARBA00023136"/>
    </source>
</evidence>
<evidence type="ECO:0000256" key="8">
    <source>
        <dbReference type="SAM" id="Phobius"/>
    </source>
</evidence>
<evidence type="ECO:0000256" key="6">
    <source>
        <dbReference type="ARBA" id="ARBA00022989"/>
    </source>
</evidence>
<dbReference type="PRINTS" id="PR00171">
    <property type="entry name" value="SUGRTRNSPORT"/>
</dbReference>
<dbReference type="Gene3D" id="1.20.1250.20">
    <property type="entry name" value="MFS general substrate transporter like domains"/>
    <property type="match status" value="2"/>
</dbReference>
<organism evidence="10 11">
    <name type="scientific">Haemaphysalis longicornis</name>
    <name type="common">Bush tick</name>
    <dbReference type="NCBI Taxonomy" id="44386"/>
    <lineage>
        <taxon>Eukaryota</taxon>
        <taxon>Metazoa</taxon>
        <taxon>Ecdysozoa</taxon>
        <taxon>Arthropoda</taxon>
        <taxon>Chelicerata</taxon>
        <taxon>Arachnida</taxon>
        <taxon>Acari</taxon>
        <taxon>Parasitiformes</taxon>
        <taxon>Ixodida</taxon>
        <taxon>Ixodoidea</taxon>
        <taxon>Ixodidae</taxon>
        <taxon>Haemaphysalinae</taxon>
        <taxon>Haemaphysalis</taxon>
    </lineage>
</organism>
<evidence type="ECO:0000256" key="3">
    <source>
        <dbReference type="ARBA" id="ARBA00022475"/>
    </source>
</evidence>
<evidence type="ECO:0000313" key="10">
    <source>
        <dbReference type="EMBL" id="KAH9368595.1"/>
    </source>
</evidence>
<dbReference type="VEuPathDB" id="VectorBase:HLOH_057489"/>
<dbReference type="GO" id="GO:0022857">
    <property type="term" value="F:transmembrane transporter activity"/>
    <property type="evidence" value="ECO:0007669"/>
    <property type="project" value="InterPro"/>
</dbReference>
<evidence type="ECO:0000259" key="9">
    <source>
        <dbReference type="PROSITE" id="PS50850"/>
    </source>
</evidence>
<comment type="caution">
    <text evidence="10">The sequence shown here is derived from an EMBL/GenBank/DDBJ whole genome shotgun (WGS) entry which is preliminary data.</text>
</comment>
<evidence type="ECO:0000256" key="5">
    <source>
        <dbReference type="ARBA" id="ARBA00022692"/>
    </source>
</evidence>
<feature type="transmembrane region" description="Helical" evidence="8">
    <location>
        <begin position="260"/>
        <end position="280"/>
    </location>
</feature>
<dbReference type="OMA" id="KWAMYLF"/>
<keyword evidence="5 8" id="KW-0812">Transmembrane</keyword>
<keyword evidence="3" id="KW-1003">Cell membrane</keyword>
<name>A0A9J6G0R9_HAELO</name>
<feature type="transmembrane region" description="Helical" evidence="8">
    <location>
        <begin position="70"/>
        <end position="91"/>
    </location>
</feature>
<dbReference type="Proteomes" id="UP000821853">
    <property type="component" value="Chromosome 2"/>
</dbReference>
<feature type="transmembrane region" description="Helical" evidence="8">
    <location>
        <begin position="98"/>
        <end position="116"/>
    </location>
</feature>
<feature type="transmembrane region" description="Helical" evidence="8">
    <location>
        <begin position="179"/>
        <end position="201"/>
    </location>
</feature>
<dbReference type="PANTHER" id="PTHR48021:SF1">
    <property type="entry name" value="GH07001P-RELATED"/>
    <property type="match status" value="1"/>
</dbReference>
<feature type="transmembrane region" description="Helical" evidence="8">
    <location>
        <begin position="396"/>
        <end position="417"/>
    </location>
</feature>
<dbReference type="InterPro" id="IPR050549">
    <property type="entry name" value="MFS_Trehalose_Transporter"/>
</dbReference>
<feature type="transmembrane region" description="Helical" evidence="8">
    <location>
        <begin position="122"/>
        <end position="142"/>
    </location>
</feature>
<gene>
    <name evidence="10" type="ORF">HPB48_004054</name>
</gene>
<protein>
    <recommendedName>
        <fullName evidence="9">Major facilitator superfamily (MFS) profile domain-containing protein</fullName>
    </recommendedName>
</protein>
<evidence type="ECO:0000313" key="11">
    <source>
        <dbReference type="Proteomes" id="UP000821853"/>
    </source>
</evidence>
<feature type="transmembrane region" description="Helical" evidence="8">
    <location>
        <begin position="324"/>
        <end position="347"/>
    </location>
</feature>
<dbReference type="GO" id="GO:0005886">
    <property type="term" value="C:plasma membrane"/>
    <property type="evidence" value="ECO:0007669"/>
    <property type="project" value="UniProtKB-SubCell"/>
</dbReference>
<feature type="transmembrane region" description="Helical" evidence="8">
    <location>
        <begin position="154"/>
        <end position="173"/>
    </location>
</feature>
<evidence type="ECO:0000256" key="4">
    <source>
        <dbReference type="ARBA" id="ARBA00022597"/>
    </source>
</evidence>
<reference evidence="10 11" key="1">
    <citation type="journal article" date="2020" name="Cell">
        <title>Large-Scale Comparative Analyses of Tick Genomes Elucidate Their Genetic Diversity and Vector Capacities.</title>
        <authorList>
            <consortium name="Tick Genome and Microbiome Consortium (TIGMIC)"/>
            <person name="Jia N."/>
            <person name="Wang J."/>
            <person name="Shi W."/>
            <person name="Du L."/>
            <person name="Sun Y."/>
            <person name="Zhan W."/>
            <person name="Jiang J.F."/>
            <person name="Wang Q."/>
            <person name="Zhang B."/>
            <person name="Ji P."/>
            <person name="Bell-Sakyi L."/>
            <person name="Cui X.M."/>
            <person name="Yuan T.T."/>
            <person name="Jiang B.G."/>
            <person name="Yang W.F."/>
            <person name="Lam T.T."/>
            <person name="Chang Q.C."/>
            <person name="Ding S.J."/>
            <person name="Wang X.J."/>
            <person name="Zhu J.G."/>
            <person name="Ruan X.D."/>
            <person name="Zhao L."/>
            <person name="Wei J.T."/>
            <person name="Ye R.Z."/>
            <person name="Que T.C."/>
            <person name="Du C.H."/>
            <person name="Zhou Y.H."/>
            <person name="Cheng J.X."/>
            <person name="Dai P.F."/>
            <person name="Guo W.B."/>
            <person name="Han X.H."/>
            <person name="Huang E.J."/>
            <person name="Li L.F."/>
            <person name="Wei W."/>
            <person name="Gao Y.C."/>
            <person name="Liu J.Z."/>
            <person name="Shao H.Z."/>
            <person name="Wang X."/>
            <person name="Wang C.C."/>
            <person name="Yang T.C."/>
            <person name="Huo Q.B."/>
            <person name="Li W."/>
            <person name="Chen H.Y."/>
            <person name="Chen S.E."/>
            <person name="Zhou L.G."/>
            <person name="Ni X.B."/>
            <person name="Tian J.H."/>
            <person name="Sheng Y."/>
            <person name="Liu T."/>
            <person name="Pan Y.S."/>
            <person name="Xia L.Y."/>
            <person name="Li J."/>
            <person name="Zhao F."/>
            <person name="Cao W.C."/>
        </authorList>
    </citation>
    <scope>NUCLEOTIDE SEQUENCE [LARGE SCALE GENOMIC DNA]</scope>
    <source>
        <strain evidence="10">HaeL-2018</strain>
    </source>
</reference>
<dbReference type="InterPro" id="IPR020846">
    <property type="entry name" value="MFS_dom"/>
</dbReference>
<dbReference type="EMBL" id="JABSTR010000004">
    <property type="protein sequence ID" value="KAH9368595.1"/>
    <property type="molecule type" value="Genomic_DNA"/>
</dbReference>
<dbReference type="FunFam" id="1.20.1250.20:FF:000218">
    <property type="entry name" value="facilitated trehalose transporter Tret1"/>
    <property type="match status" value="1"/>
</dbReference>
<dbReference type="InterPro" id="IPR005828">
    <property type="entry name" value="MFS_sugar_transport-like"/>
</dbReference>
<evidence type="ECO:0000256" key="2">
    <source>
        <dbReference type="ARBA" id="ARBA00022448"/>
    </source>
</evidence>
<dbReference type="AlphaFoldDB" id="A0A9J6G0R9"/>
<dbReference type="OrthoDB" id="4142200at2759"/>
<feature type="transmembrane region" description="Helical" evidence="8">
    <location>
        <begin position="359"/>
        <end position="384"/>
    </location>
</feature>